<dbReference type="SMART" id="SM00448">
    <property type="entry name" value="REC"/>
    <property type="match status" value="1"/>
</dbReference>
<dbReference type="InterPro" id="IPR011006">
    <property type="entry name" value="CheY-like_superfamily"/>
</dbReference>
<dbReference type="EMBL" id="QMFY01000017">
    <property type="protein sequence ID" value="RAV98469.1"/>
    <property type="molecule type" value="Genomic_DNA"/>
</dbReference>
<dbReference type="CDD" id="cd06170">
    <property type="entry name" value="LuxR_C_like"/>
    <property type="match status" value="1"/>
</dbReference>
<comment type="caution">
    <text evidence="8">The sequence shown here is derived from an EMBL/GenBank/DDBJ whole genome shotgun (WGS) entry which is preliminary data.</text>
</comment>
<dbReference type="AlphaFoldDB" id="A0A364XWB0"/>
<feature type="modified residue" description="4-aspartylphosphate" evidence="5">
    <location>
        <position position="59"/>
    </location>
</feature>
<evidence type="ECO:0000313" key="8">
    <source>
        <dbReference type="EMBL" id="RAV98469.1"/>
    </source>
</evidence>
<dbReference type="Gene3D" id="3.40.50.2300">
    <property type="match status" value="1"/>
</dbReference>
<accession>A0A364XWB0</accession>
<gene>
    <name evidence="8" type="ORF">DQQ10_23375</name>
</gene>
<protein>
    <submittedName>
        <fullName evidence="8">DNA-binding response regulator</fullName>
    </submittedName>
</protein>
<dbReference type="Proteomes" id="UP000251889">
    <property type="component" value="Unassembled WGS sequence"/>
</dbReference>
<dbReference type="GO" id="GO:0000160">
    <property type="term" value="P:phosphorelay signal transduction system"/>
    <property type="evidence" value="ECO:0007669"/>
    <property type="project" value="InterPro"/>
</dbReference>
<keyword evidence="1 5" id="KW-0597">Phosphoprotein</keyword>
<dbReference type="CDD" id="cd17535">
    <property type="entry name" value="REC_NarL-like"/>
    <property type="match status" value="1"/>
</dbReference>
<dbReference type="InterPro" id="IPR000792">
    <property type="entry name" value="Tscrpt_reg_LuxR_C"/>
</dbReference>
<dbReference type="SMART" id="SM00421">
    <property type="entry name" value="HTH_LUXR"/>
    <property type="match status" value="1"/>
</dbReference>
<evidence type="ECO:0000256" key="3">
    <source>
        <dbReference type="ARBA" id="ARBA00023125"/>
    </source>
</evidence>
<organism evidence="8 9">
    <name type="scientific">Pseudochryseolinea flava</name>
    <dbReference type="NCBI Taxonomy" id="2059302"/>
    <lineage>
        <taxon>Bacteria</taxon>
        <taxon>Pseudomonadati</taxon>
        <taxon>Bacteroidota</taxon>
        <taxon>Cytophagia</taxon>
        <taxon>Cytophagales</taxon>
        <taxon>Fulvivirgaceae</taxon>
        <taxon>Pseudochryseolinea</taxon>
    </lineage>
</organism>
<feature type="domain" description="Response regulatory" evidence="7">
    <location>
        <begin position="6"/>
        <end position="124"/>
    </location>
</feature>
<evidence type="ECO:0000256" key="5">
    <source>
        <dbReference type="PROSITE-ProRule" id="PRU00169"/>
    </source>
</evidence>
<dbReference type="Pfam" id="PF00072">
    <property type="entry name" value="Response_reg"/>
    <property type="match status" value="1"/>
</dbReference>
<dbReference type="InterPro" id="IPR016032">
    <property type="entry name" value="Sig_transdc_resp-reg_C-effctor"/>
</dbReference>
<feature type="domain" description="HTH luxR-type" evidence="6">
    <location>
        <begin position="145"/>
        <end position="210"/>
    </location>
</feature>
<dbReference type="InterPro" id="IPR058245">
    <property type="entry name" value="NreC/VraR/RcsB-like_REC"/>
</dbReference>
<name>A0A364XWB0_9BACT</name>
<evidence type="ECO:0000256" key="4">
    <source>
        <dbReference type="ARBA" id="ARBA00023163"/>
    </source>
</evidence>
<dbReference type="RefSeq" id="WP_112749362.1">
    <property type="nucleotide sequence ID" value="NZ_QMFY01000017.1"/>
</dbReference>
<keyword evidence="4" id="KW-0804">Transcription</keyword>
<dbReference type="GO" id="GO:0006355">
    <property type="term" value="P:regulation of DNA-templated transcription"/>
    <property type="evidence" value="ECO:0007669"/>
    <property type="project" value="InterPro"/>
</dbReference>
<dbReference type="PROSITE" id="PS50110">
    <property type="entry name" value="RESPONSE_REGULATORY"/>
    <property type="match status" value="1"/>
</dbReference>
<evidence type="ECO:0000313" key="9">
    <source>
        <dbReference type="Proteomes" id="UP000251889"/>
    </source>
</evidence>
<keyword evidence="3 8" id="KW-0238">DNA-binding</keyword>
<keyword evidence="2" id="KW-0805">Transcription regulation</keyword>
<evidence type="ECO:0000256" key="2">
    <source>
        <dbReference type="ARBA" id="ARBA00023015"/>
    </source>
</evidence>
<dbReference type="SUPFAM" id="SSF52172">
    <property type="entry name" value="CheY-like"/>
    <property type="match status" value="1"/>
</dbReference>
<keyword evidence="9" id="KW-1185">Reference proteome</keyword>
<dbReference type="PROSITE" id="PS50043">
    <property type="entry name" value="HTH_LUXR_2"/>
    <property type="match status" value="1"/>
</dbReference>
<dbReference type="OrthoDB" id="9797341at2"/>
<dbReference type="GO" id="GO:0003677">
    <property type="term" value="F:DNA binding"/>
    <property type="evidence" value="ECO:0007669"/>
    <property type="project" value="UniProtKB-KW"/>
</dbReference>
<sequence length="215" mass="24581">MKNSYSIVIVDDHSLFAQALQTLLNTFENYKVLYTVKNGDEFIKQLKASPVRPDIALIDINMPVMNGIETTQWLTKNCPEINVLALSMDDDENTIISMLRAGAKGYLLKDINPVILQEAFKDIVEKGFYHSERITNTVLSSLHKTEQAPIQLKEREIEFLKLVCTEKTYKEIAGEMFLSPKTIDGYRETLFEKLQIKSRVGLAVFAIKNKIYIIE</sequence>
<dbReference type="InterPro" id="IPR039420">
    <property type="entry name" value="WalR-like"/>
</dbReference>
<evidence type="ECO:0000259" key="7">
    <source>
        <dbReference type="PROSITE" id="PS50110"/>
    </source>
</evidence>
<reference evidence="8 9" key="1">
    <citation type="submission" date="2018-06" db="EMBL/GenBank/DDBJ databases">
        <title>Chryseolinea flavus sp. nov., a member of the phylum Bacteroidetes isolated from soil.</title>
        <authorList>
            <person name="Li Y."/>
            <person name="Wang J."/>
        </authorList>
    </citation>
    <scope>NUCLEOTIDE SEQUENCE [LARGE SCALE GENOMIC DNA]</scope>
    <source>
        <strain evidence="8 9">SDU1-6</strain>
    </source>
</reference>
<proteinExistence type="predicted"/>
<dbReference type="Pfam" id="PF00196">
    <property type="entry name" value="GerE"/>
    <property type="match status" value="1"/>
</dbReference>
<dbReference type="SUPFAM" id="SSF46894">
    <property type="entry name" value="C-terminal effector domain of the bipartite response regulators"/>
    <property type="match status" value="1"/>
</dbReference>
<dbReference type="PANTHER" id="PTHR43214:SF41">
    <property type="entry name" value="NITRATE_NITRITE RESPONSE REGULATOR PROTEIN NARP"/>
    <property type="match status" value="1"/>
</dbReference>
<dbReference type="PRINTS" id="PR00038">
    <property type="entry name" value="HTHLUXR"/>
</dbReference>
<dbReference type="InterPro" id="IPR001789">
    <property type="entry name" value="Sig_transdc_resp-reg_receiver"/>
</dbReference>
<dbReference type="PANTHER" id="PTHR43214">
    <property type="entry name" value="TWO-COMPONENT RESPONSE REGULATOR"/>
    <property type="match status" value="1"/>
</dbReference>
<evidence type="ECO:0000256" key="1">
    <source>
        <dbReference type="ARBA" id="ARBA00022553"/>
    </source>
</evidence>
<evidence type="ECO:0000259" key="6">
    <source>
        <dbReference type="PROSITE" id="PS50043"/>
    </source>
</evidence>